<reference evidence="2 3" key="1">
    <citation type="submission" date="2023-11" db="EMBL/GenBank/DDBJ databases">
        <title>Unpublished Manusciprt.</title>
        <authorList>
            <person name="Saticioglu I.B."/>
            <person name="Ay H."/>
            <person name="Ajmi N."/>
            <person name="Altun S."/>
            <person name="Duman M."/>
        </authorList>
    </citation>
    <scope>NUCLEOTIDE SEQUENCE [LARGE SCALE GENOMIC DNA]</scope>
    <source>
        <strain evidence="2 3">Fl-318</strain>
    </source>
</reference>
<sequence>MNGIRRTIIFFSLLIISFFACQGNEITVEKTQTEKRDPAFSMELPDSLAFIQPQASYQFVANVKTNYPNLVKWFDAILMPIPRHQAVKSASNFANQHLNQSKRILLLLYPFHYFW</sequence>
<evidence type="ECO:0000256" key="1">
    <source>
        <dbReference type="SAM" id="SignalP"/>
    </source>
</evidence>
<keyword evidence="1" id="KW-0732">Signal</keyword>
<feature type="signal peptide" evidence="1">
    <location>
        <begin position="1"/>
        <end position="22"/>
    </location>
</feature>
<name>A0ABU4RB50_9FLAO</name>
<comment type="caution">
    <text evidence="2">The sequence shown here is derived from an EMBL/GenBank/DDBJ whole genome shotgun (WGS) entry which is preliminary data.</text>
</comment>
<protein>
    <submittedName>
        <fullName evidence="2">Uncharacterized protein</fullName>
    </submittedName>
</protein>
<organism evidence="2 3">
    <name type="scientific">Flavobacterium cupriresistens</name>
    <dbReference type="NCBI Taxonomy" id="2893885"/>
    <lineage>
        <taxon>Bacteria</taxon>
        <taxon>Pseudomonadati</taxon>
        <taxon>Bacteroidota</taxon>
        <taxon>Flavobacteriia</taxon>
        <taxon>Flavobacteriales</taxon>
        <taxon>Flavobacteriaceae</taxon>
        <taxon>Flavobacterium</taxon>
    </lineage>
</organism>
<accession>A0ABU4RB50</accession>
<dbReference type="RefSeq" id="WP_230001576.1">
    <property type="nucleotide sequence ID" value="NZ_CP087134.1"/>
</dbReference>
<evidence type="ECO:0000313" key="3">
    <source>
        <dbReference type="Proteomes" id="UP001273350"/>
    </source>
</evidence>
<feature type="chain" id="PRO_5046315506" evidence="1">
    <location>
        <begin position="23"/>
        <end position="115"/>
    </location>
</feature>
<dbReference type="PROSITE" id="PS51257">
    <property type="entry name" value="PROKAR_LIPOPROTEIN"/>
    <property type="match status" value="1"/>
</dbReference>
<dbReference type="Proteomes" id="UP001273350">
    <property type="component" value="Unassembled WGS sequence"/>
</dbReference>
<evidence type="ECO:0000313" key="2">
    <source>
        <dbReference type="EMBL" id="MDX6189812.1"/>
    </source>
</evidence>
<gene>
    <name evidence="2" type="ORF">SGQ83_10655</name>
</gene>
<dbReference type="EMBL" id="JAWXVI010000005">
    <property type="protein sequence ID" value="MDX6189812.1"/>
    <property type="molecule type" value="Genomic_DNA"/>
</dbReference>
<keyword evidence="3" id="KW-1185">Reference proteome</keyword>
<proteinExistence type="predicted"/>